<dbReference type="RefSeq" id="WP_243071645.1">
    <property type="nucleotide sequence ID" value="NZ_JAIVFL010000001.1"/>
</dbReference>
<accession>A0ABS9YWM4</accession>
<name>A0ABS9YWM4_9MYCO</name>
<evidence type="ECO:0000313" key="2">
    <source>
        <dbReference type="Proteomes" id="UP001139068"/>
    </source>
</evidence>
<evidence type="ECO:0000313" key="1">
    <source>
        <dbReference type="EMBL" id="MCI4675307.1"/>
    </source>
</evidence>
<organism evidence="1 2">
    <name type="scientific">Candidatus Mycolicibacterium alkanivorans</name>
    <dbReference type="NCBI Taxonomy" id="2954114"/>
    <lineage>
        <taxon>Bacteria</taxon>
        <taxon>Bacillati</taxon>
        <taxon>Actinomycetota</taxon>
        <taxon>Actinomycetes</taxon>
        <taxon>Mycobacteriales</taxon>
        <taxon>Mycobacteriaceae</taxon>
        <taxon>Mycolicibacterium</taxon>
    </lineage>
</organism>
<gene>
    <name evidence="1" type="ORF">K9U37_10595</name>
</gene>
<keyword evidence="2" id="KW-1185">Reference proteome</keyword>
<protein>
    <submittedName>
        <fullName evidence="1">DUF5666 domain-containing protein</fullName>
    </submittedName>
</protein>
<dbReference type="EMBL" id="JAIVFL010000001">
    <property type="protein sequence ID" value="MCI4675307.1"/>
    <property type="molecule type" value="Genomic_DNA"/>
</dbReference>
<reference evidence="1" key="1">
    <citation type="journal article" date="2022" name="ISME J.">
        <title>Identification of active gaseous-alkane degraders at natural gas seeps.</title>
        <authorList>
            <person name="Farhan Ul Haque M."/>
            <person name="Hernandez M."/>
            <person name="Crombie A.T."/>
            <person name="Murrell J.C."/>
        </authorList>
    </citation>
    <scope>NUCLEOTIDE SEQUENCE</scope>
    <source>
        <strain evidence="1">ANDR5</strain>
    </source>
</reference>
<dbReference type="Proteomes" id="UP001139068">
    <property type="component" value="Unassembled WGS sequence"/>
</dbReference>
<proteinExistence type="predicted"/>
<comment type="caution">
    <text evidence="1">The sequence shown here is derived from an EMBL/GenBank/DDBJ whole genome shotgun (WGS) entry which is preliminary data.</text>
</comment>
<sequence>MIGSIDSVSGTTIEVIGPNGSAKVAFSPSTKIMELTPAKPTDITPGLCVTIRPASGAEGGTVTADAVVVGASGGGQCQKTGGADNAGLPSSALGGFRGTVDSLSDKTIVVTTLGADGSSTKTTVQTNDTTLFAARHRVDTDAIIEGKCIVAGGTTDTGGVLQTSTINLPLVVDGKCPQPKGS</sequence>